<gene>
    <name evidence="2" type="ORF">DA792_11740</name>
</gene>
<sequence length="333" mass="36064">MSQHRDKPHANYVQFSAHIEPRGAASMPLMQLNVDGPFPASQTKDALERALAATPAQAPVVICIHGYKFSPQVPQHDPHDHILSLDPGARCPKALSWPRGLGFGSNAADEGLCIALGWEARGTIWQAYAQARLAGEALARLIWTIKRPVHVIGHSLGARVALSALPHLSEGAVGRMILLAAAEFRSTASVAMDSAAGRSAEVINVTSRENDLFDLMAELALTPDHGASRTLGSGLGQDLRGWCDLQIDDAGTRACLAQLGYTIPEADKRVCHWSPYLRDGVFDLYRTALRHPEQLPIGLLKHLMSDAPAPRYSRLFRGPRTPSLLSFSRKASS</sequence>
<dbReference type="SUPFAM" id="SSF53474">
    <property type="entry name" value="alpha/beta-Hydrolases"/>
    <property type="match status" value="1"/>
</dbReference>
<dbReference type="Proteomes" id="UP000241447">
    <property type="component" value="Chromosome"/>
</dbReference>
<dbReference type="AlphaFoldDB" id="A0A2R4M3D3"/>
<evidence type="ECO:0000313" key="2">
    <source>
        <dbReference type="EMBL" id="AVW91665.1"/>
    </source>
</evidence>
<feature type="domain" description="AB hydrolase-1" evidence="1">
    <location>
        <begin position="61"/>
        <end position="209"/>
    </location>
</feature>
<accession>A0A2R4M3D3</accession>
<dbReference type="InterPro" id="IPR000073">
    <property type="entry name" value="AB_hydrolase_1"/>
</dbReference>
<name>A0A2R4M3D3_9RHOB</name>
<dbReference type="InterPro" id="IPR029058">
    <property type="entry name" value="AB_hydrolase_fold"/>
</dbReference>
<dbReference type="EMBL" id="CP028475">
    <property type="protein sequence ID" value="AVW91665.1"/>
    <property type="molecule type" value="Genomic_DNA"/>
</dbReference>
<proteinExistence type="predicted"/>
<dbReference type="Gene3D" id="3.40.50.1820">
    <property type="entry name" value="alpha/beta hydrolase"/>
    <property type="match status" value="1"/>
</dbReference>
<dbReference type="Pfam" id="PF12697">
    <property type="entry name" value="Abhydrolase_6"/>
    <property type="match status" value="1"/>
</dbReference>
<evidence type="ECO:0000259" key="1">
    <source>
        <dbReference type="Pfam" id="PF12697"/>
    </source>
</evidence>
<dbReference type="KEGG" id="cbak:DA792_11740"/>
<evidence type="ECO:0000313" key="3">
    <source>
        <dbReference type="Proteomes" id="UP000241447"/>
    </source>
</evidence>
<organism evidence="2 3">
    <name type="scientific">Celeribacter baekdonensis</name>
    <dbReference type="NCBI Taxonomy" id="875171"/>
    <lineage>
        <taxon>Bacteria</taxon>
        <taxon>Pseudomonadati</taxon>
        <taxon>Pseudomonadota</taxon>
        <taxon>Alphaproteobacteria</taxon>
        <taxon>Rhodobacterales</taxon>
        <taxon>Roseobacteraceae</taxon>
        <taxon>Celeribacter</taxon>
    </lineage>
</organism>
<protein>
    <recommendedName>
        <fullName evidence="1">AB hydrolase-1 domain-containing protein</fullName>
    </recommendedName>
</protein>
<reference evidence="2 3" key="1">
    <citation type="submission" date="2018-03" db="EMBL/GenBank/DDBJ databases">
        <title>The Complete Genome of Celeribacter baekdonensis strain LH4, a Thiosulfate-Oxidizing Alphaproteobacterium Isolated from Gulf of Mexico Continental Slope Sediments.</title>
        <authorList>
            <person name="Flood B.E."/>
            <person name="Bailey J.V."/>
            <person name="Leprich D."/>
        </authorList>
    </citation>
    <scope>NUCLEOTIDE SEQUENCE [LARGE SCALE GENOMIC DNA]</scope>
    <source>
        <strain evidence="2 3">LH4</strain>
    </source>
</reference>